<feature type="domain" description="Peptidase M16 N-terminal" evidence="3">
    <location>
        <begin position="543"/>
        <end position="661"/>
    </location>
</feature>
<dbReference type="PROSITE" id="PS51257">
    <property type="entry name" value="PROKAR_LIPOPROTEIN"/>
    <property type="match status" value="1"/>
</dbReference>
<feature type="chain" id="PRO_5001899437" evidence="2">
    <location>
        <begin position="27"/>
        <end position="956"/>
    </location>
</feature>
<gene>
    <name evidence="5" type="ORF">HR45_06935</name>
</gene>
<dbReference type="PANTHER" id="PTHR11851">
    <property type="entry name" value="METALLOPROTEASE"/>
    <property type="match status" value="1"/>
</dbReference>
<dbReference type="eggNOG" id="COG0612">
    <property type="taxonomic scope" value="Bacteria"/>
</dbReference>
<accession>A0A094JJK0</accession>
<feature type="domain" description="Peptidase M16 C-terminal" evidence="4">
    <location>
        <begin position="692"/>
        <end position="867"/>
    </location>
</feature>
<dbReference type="Gene3D" id="3.30.830.10">
    <property type="entry name" value="Metalloenzyme, LuxS/M16 peptidase-like"/>
    <property type="match status" value="4"/>
</dbReference>
<dbReference type="InterPro" id="IPR011249">
    <property type="entry name" value="Metalloenz_LuxS/M16"/>
</dbReference>
<keyword evidence="6" id="KW-1185">Reference proteome</keyword>
<reference evidence="5 6" key="1">
    <citation type="submission" date="2014-06" db="EMBL/GenBank/DDBJ databases">
        <title>Shewanella sp. YQH10.</title>
        <authorList>
            <person name="Liu Y."/>
            <person name="Zeng R."/>
        </authorList>
    </citation>
    <scope>NUCLEOTIDE SEQUENCE [LARGE SCALE GENOMIC DNA]</scope>
    <source>
        <strain evidence="5 6">YQH10</strain>
    </source>
</reference>
<sequence>MKKWLLAVAVASALAGCSADTTAVQAQATKVAATKLPAGVSLVESYAPKAGEIGIPFKKYQLANGLTVVLHQDHSDPLVTVNVTYHVGSDREHYGRTGFAHLFEHMMFQGSQHVADEQHIKVVTEAGGSMNGTTNTDRTNYYESVPSNQLEKMLWLESDRMGFLLPALTDKKFEVQRETVKNERAQRVDNRPYGRLDELFNQAFYPEGHPYSWPVIGWPADLDRATTQDVKDFFRRWYGPNNATLTIGGDIDEAQTLAWVSKYFADIPRGPEVKPLAKPLVSLDKTRYISMEDNVHLPLLQIGFPTVYANHADEPALDLLASILGGGKTSIIYKNLVKNGYAVQAAMNHPCSELACKLTVYALANPAKGAALAPLEAKIRESIAEFETRGVTDEDLQKAKAQFRSDNIFSLQSVFGKVSRLASYETFNGDPNGISADLARYNAVTKADVMRVYEKYLKNKPSVVMSVVPKGGNALIAAPDNYAPTSPKVADRAVEGLTANTTAAPKSQFDRTVMPPVAGAVSLHVPSLWNSKLANNIEVMGTQSTETPTTDIMVYFNGGHRIEPIAKSGLAELTADVLNESTQRHSAEALTQALELLGATIEFSADKYQSSLRISTLTENLDKTMALVQEKLLEPGFVAADFNRNKQQSLQTLQHLSSDPEYMSRKGFAKLLFGDKVSIGVSSDGTLDTLSKLTLDDVKQFYLQQYTAGNAQVVAVSDLPQQQLLTKLAPLARLTGAATPLPTQNQLPTIKGDTVYLIDKPDAAQSVILIGKRTMPFDATGDYFKANLANYPLGGAFNSRINLNLREDKGYTYGARSAFVGGTEYGYFAAMGNVRADVTDKALAEFMKEITQFHKSGMTADELAFMRSSISQGKAMDYETPYKKAGFIREIQKYRLPYDYIEKQDELVNNVSATELNAIAAKYLDPHSMDVLIVGDKAKIKPGLEVLGYKVVDMNL</sequence>
<evidence type="ECO:0000313" key="6">
    <source>
        <dbReference type="Proteomes" id="UP000029264"/>
    </source>
</evidence>
<evidence type="ECO:0000313" key="5">
    <source>
        <dbReference type="EMBL" id="KFZ38224.1"/>
    </source>
</evidence>
<dbReference type="PANTHER" id="PTHR11851:SF49">
    <property type="entry name" value="MITOCHONDRIAL-PROCESSING PEPTIDASE SUBUNIT ALPHA"/>
    <property type="match status" value="1"/>
</dbReference>
<evidence type="ECO:0000256" key="2">
    <source>
        <dbReference type="SAM" id="SignalP"/>
    </source>
</evidence>
<dbReference type="EMBL" id="JPEO01000003">
    <property type="protein sequence ID" value="KFZ38224.1"/>
    <property type="molecule type" value="Genomic_DNA"/>
</dbReference>
<evidence type="ECO:0000256" key="1">
    <source>
        <dbReference type="ARBA" id="ARBA00007261"/>
    </source>
</evidence>
<dbReference type="Pfam" id="PF05193">
    <property type="entry name" value="Peptidase_M16_C"/>
    <property type="match status" value="2"/>
</dbReference>
<dbReference type="AlphaFoldDB" id="A0A094JJK0"/>
<keyword evidence="2" id="KW-0732">Signal</keyword>
<name>A0A094JJK0_9GAMM</name>
<dbReference type="InterPro" id="IPR050361">
    <property type="entry name" value="MPP/UQCRC_Complex"/>
</dbReference>
<comment type="caution">
    <text evidence="5">The sequence shown here is derived from an EMBL/GenBank/DDBJ whole genome shotgun (WGS) entry which is preliminary data.</text>
</comment>
<feature type="domain" description="Peptidase M16 N-terminal" evidence="3">
    <location>
        <begin position="68"/>
        <end position="199"/>
    </location>
</feature>
<dbReference type="InterPro" id="IPR011765">
    <property type="entry name" value="Pept_M16_N"/>
</dbReference>
<dbReference type="STRING" id="1515746.HR45_06935"/>
<dbReference type="OrthoDB" id="9811314at2"/>
<dbReference type="RefSeq" id="WP_037441082.1">
    <property type="nucleotide sequence ID" value="NZ_JPEO01000003.1"/>
</dbReference>
<comment type="similarity">
    <text evidence="1">Belongs to the peptidase M16 family.</text>
</comment>
<feature type="domain" description="Peptidase M16 C-terminal" evidence="4">
    <location>
        <begin position="225"/>
        <end position="402"/>
    </location>
</feature>
<dbReference type="SUPFAM" id="SSF63411">
    <property type="entry name" value="LuxS/MPP-like metallohydrolase"/>
    <property type="match status" value="4"/>
</dbReference>
<organism evidence="5 6">
    <name type="scientific">Shewanella mangrovi</name>
    <dbReference type="NCBI Taxonomy" id="1515746"/>
    <lineage>
        <taxon>Bacteria</taxon>
        <taxon>Pseudomonadati</taxon>
        <taxon>Pseudomonadota</taxon>
        <taxon>Gammaproteobacteria</taxon>
        <taxon>Alteromonadales</taxon>
        <taxon>Shewanellaceae</taxon>
        <taxon>Shewanella</taxon>
    </lineage>
</organism>
<evidence type="ECO:0000259" key="3">
    <source>
        <dbReference type="Pfam" id="PF00675"/>
    </source>
</evidence>
<dbReference type="GO" id="GO:0046872">
    <property type="term" value="F:metal ion binding"/>
    <property type="evidence" value="ECO:0007669"/>
    <property type="project" value="InterPro"/>
</dbReference>
<evidence type="ECO:0000259" key="4">
    <source>
        <dbReference type="Pfam" id="PF05193"/>
    </source>
</evidence>
<dbReference type="Pfam" id="PF00675">
    <property type="entry name" value="Peptidase_M16"/>
    <property type="match status" value="2"/>
</dbReference>
<protein>
    <submittedName>
        <fullName evidence="5">Peptidase M16</fullName>
    </submittedName>
</protein>
<dbReference type="InterPro" id="IPR007863">
    <property type="entry name" value="Peptidase_M16_C"/>
</dbReference>
<dbReference type="Proteomes" id="UP000029264">
    <property type="component" value="Unassembled WGS sequence"/>
</dbReference>
<feature type="signal peptide" evidence="2">
    <location>
        <begin position="1"/>
        <end position="26"/>
    </location>
</feature>
<proteinExistence type="inferred from homology"/>